<dbReference type="EMBL" id="SSMQ01000044">
    <property type="protein sequence ID" value="TKD00773.1"/>
    <property type="molecule type" value="Genomic_DNA"/>
</dbReference>
<comment type="caution">
    <text evidence="2">The sequence shown here is derived from an EMBL/GenBank/DDBJ whole genome shotgun (WGS) entry which is preliminary data.</text>
</comment>
<evidence type="ECO:0000313" key="2">
    <source>
        <dbReference type="EMBL" id="TKD00773.1"/>
    </source>
</evidence>
<dbReference type="OrthoDB" id="5475888at2"/>
<dbReference type="GO" id="GO:0008237">
    <property type="term" value="F:metallopeptidase activity"/>
    <property type="evidence" value="ECO:0007669"/>
    <property type="project" value="InterPro"/>
</dbReference>
<sequence>MRWMRLRVAFVATLGLLAGGALGCAEERDPINRVQANALAKSFFVGDDLHSDADNPEFWTQGTVVDVGYGAAQDGLFTSTYAQPVARLKWQITEDLLIGRLSYERIQDSDGKKGVGPSTDQGVIVVAYPIQSHFDIRYEYNPTTGEELNVLVENGSDRPWYDREYFRVDWSRNLNTDSYDFDTLSMLGVYGGVDYEPMDYYVSDPNDADAPHFDPETGYFDVTNKAFAKPKMIDLSHLGWGIDKFPACYLDNDFFGGSAPSGTCNPVELTVRQSFRRVVDRDYEPVNWDGKRFTAYGAFTVDRSGYARNYGMSDDKWYRFAARYNIWERSHYYADPEKMTGEVKCFVPEKTLSGDDPHRDADANGTEDECEEVTQRTGVAGSRCDEFKQRCTLPYRLRKEVPQPWYYTKESDADYFEPTDWATHEWDVAMRAAVMSSRNAECKATGGDPGACDGQFPMYRGQMDDNWDLIQLAHEVDACRAGKTNDGRNCEAIADQLGNERGIDPGVIAVAKMPQMIMLCHSPVLETDDAACGPAGRTVRMGDLRYHQINVIPTPQTPSPWGIMVDSDDPLTGEKIAASANVWSHVTDLFSQGLVDQMRYLNGELSTDQVTEGTYVKDWAVASEAAGGTGVLPQMTQADLSRRVLGAAGVMPDKMKAVESGEGAIVTKPEFAEALDKVKQMVRDVRADALAPSANRPVYEARRRRAAGSPMEAELTTKAMQQLAGTDKLPLNDAVMNFASPLRGNHPQVQRDIARMKEIALAERGMCIMQATFPSPVGLTSLDKAIQAKFKDAVNPRTGAPYGTFADPMANTKQDQLDRAEAIRHWIAQKAHYSVMAHEMGHSIGLRHNFVSSSDAWGFRPQYWQLRTKNGKVTAACNDLKSEADSENCVGARYFDQVTANERDQLLTMFMHQSIMEYGGEVTQDFIGLSAYDFAAARMFYGQTVAVHADTDMNADKPLGRATLDKMDGFGGIIGYQYTSNGSANIHYSQLQRTWKMLDANSCTSLTEEQVQRLKPADWDEARLGKWDPLLDGLIVKVNGEYSKCKTRKVDYMPWQSMRDNGVDFSRRFSSVDPAKRTRVPYGFATDRWADLGNVAVYRHDNGADVYELFNFFITQQEVGHIFDNYRRNRQSFSVRGAANRTLERYNTKMRDAAKGLGLLVNIYRDFALESGFDFNSEWPSIAKQFYQDNILASGLAFDHFARQVARPQYGNHHKVANDLVLRSTDDIYSQPGPTVLAVPNGATGYRSDNSPAGPAAIGIGGRPLENALADDKGNDYDSEYTQNAGSYYDKAYAAMLMTESVDNFISASRQDFLDARYRAVSLADVFPEGYRRWLGNNLTGDDMLKGAWVKANNNTPITDAQKFPTTPLGWTSWWPAEGPQVCFPGEGSTVCSAVGWDPQVFEGEAVNVDTLMPIDGQIGWEQQKFLIAWTMNYLPENQQQWWINMLRLWEQGVDGDPEFGNRIEFHDPMGKVYVAKTFGTEVLYAGTKYEKTVQKGISARVLQYANDLLQQGYVVDEVDANNDGTVDWYKARINSDTTSPNYGAPLVKFDSTIQSSADRCTSNDNTGCTCTANRACVKLSRYVSVPYFIRQALAAYGLADPTMKGIYD</sequence>
<dbReference type="RefSeq" id="WP_136933126.1">
    <property type="nucleotide sequence ID" value="NZ_SSMQ01000044.1"/>
</dbReference>
<keyword evidence="3" id="KW-1185">Reference proteome</keyword>
<protein>
    <recommendedName>
        <fullName evidence="4">EcxA zinc-binding domain-containing protein</fullName>
    </recommendedName>
</protein>
<feature type="signal peptide" evidence="1">
    <location>
        <begin position="1"/>
        <end position="23"/>
    </location>
</feature>
<gene>
    <name evidence="2" type="ORF">E8A74_33135</name>
</gene>
<dbReference type="Gene3D" id="3.40.390.10">
    <property type="entry name" value="Collagenase (Catalytic Domain)"/>
    <property type="match status" value="1"/>
</dbReference>
<dbReference type="Proteomes" id="UP000309215">
    <property type="component" value="Unassembled WGS sequence"/>
</dbReference>
<evidence type="ECO:0000313" key="3">
    <source>
        <dbReference type="Proteomes" id="UP000309215"/>
    </source>
</evidence>
<accession>A0A4U1J1D2</accession>
<evidence type="ECO:0008006" key="4">
    <source>
        <dbReference type="Google" id="ProtNLM"/>
    </source>
</evidence>
<dbReference type="SUPFAM" id="SSF55486">
    <property type="entry name" value="Metalloproteases ('zincins'), catalytic domain"/>
    <property type="match status" value="1"/>
</dbReference>
<organism evidence="2 3">
    <name type="scientific">Polyangium fumosum</name>
    <dbReference type="NCBI Taxonomy" id="889272"/>
    <lineage>
        <taxon>Bacteria</taxon>
        <taxon>Pseudomonadati</taxon>
        <taxon>Myxococcota</taxon>
        <taxon>Polyangia</taxon>
        <taxon>Polyangiales</taxon>
        <taxon>Polyangiaceae</taxon>
        <taxon>Polyangium</taxon>
    </lineage>
</organism>
<feature type="chain" id="PRO_5020685702" description="EcxA zinc-binding domain-containing protein" evidence="1">
    <location>
        <begin position="24"/>
        <end position="1609"/>
    </location>
</feature>
<name>A0A4U1J1D2_9BACT</name>
<evidence type="ECO:0000256" key="1">
    <source>
        <dbReference type="SAM" id="SignalP"/>
    </source>
</evidence>
<dbReference type="PROSITE" id="PS51257">
    <property type="entry name" value="PROKAR_LIPOPROTEIN"/>
    <property type="match status" value="1"/>
</dbReference>
<reference evidence="2 3" key="1">
    <citation type="submission" date="2019-04" db="EMBL/GenBank/DDBJ databases">
        <authorList>
            <person name="Li Y."/>
            <person name="Wang J."/>
        </authorList>
    </citation>
    <scope>NUCLEOTIDE SEQUENCE [LARGE SCALE GENOMIC DNA]</scope>
    <source>
        <strain evidence="2 3">DSM 14668</strain>
    </source>
</reference>
<dbReference type="InterPro" id="IPR024079">
    <property type="entry name" value="MetalloPept_cat_dom_sf"/>
</dbReference>
<proteinExistence type="predicted"/>
<keyword evidence="1" id="KW-0732">Signal</keyword>